<feature type="compositionally biased region" description="Polar residues" evidence="5">
    <location>
        <begin position="80"/>
        <end position="89"/>
    </location>
</feature>
<dbReference type="AlphaFoldDB" id="A0A4U0UY23"/>
<dbReference type="CDD" id="cd20336">
    <property type="entry name" value="Rcat_RBR"/>
    <property type="match status" value="1"/>
</dbReference>
<comment type="caution">
    <text evidence="7">The sequence shown here is derived from an EMBL/GenBank/DDBJ whole genome shotgun (WGS) entry which is preliminary data.</text>
</comment>
<feature type="domain" description="IBR" evidence="6">
    <location>
        <begin position="29"/>
        <end position="69"/>
    </location>
</feature>
<dbReference type="GO" id="GO:0008270">
    <property type="term" value="F:zinc ion binding"/>
    <property type="evidence" value="ECO:0007669"/>
    <property type="project" value="UniProtKB-KW"/>
</dbReference>
<dbReference type="Gene3D" id="1.20.120.1750">
    <property type="match status" value="1"/>
</dbReference>
<evidence type="ECO:0000256" key="4">
    <source>
        <dbReference type="ARBA" id="ARBA00022833"/>
    </source>
</evidence>
<keyword evidence="2" id="KW-0863">Zinc-finger</keyword>
<feature type="region of interest" description="Disordered" evidence="5">
    <location>
        <begin position="80"/>
        <end position="110"/>
    </location>
</feature>
<evidence type="ECO:0000256" key="3">
    <source>
        <dbReference type="ARBA" id="ARBA00022786"/>
    </source>
</evidence>
<evidence type="ECO:0000256" key="2">
    <source>
        <dbReference type="ARBA" id="ARBA00022771"/>
    </source>
</evidence>
<sequence>MHTKIEHDCDPSAEIQAREQGFAGLVRGKDYQDCPRNTCQRPFELVAACNHMTCPSCGADFCYICGQRIYPDTDPCGCPSSGQPSNQVSPADEANEPVAQEPDTGAQDAGTCGCRRDEFFGLQMECWLREQAVLGPPGNLWDTAVRALHRPGPVDPSEEPRYRHYIRRLRHWYDRASGRVV</sequence>
<dbReference type="Proteomes" id="UP000310066">
    <property type="component" value="Unassembled WGS sequence"/>
</dbReference>
<dbReference type="Pfam" id="PF01485">
    <property type="entry name" value="IBR"/>
    <property type="match status" value="1"/>
</dbReference>
<reference evidence="7 8" key="1">
    <citation type="submission" date="2017-03" db="EMBL/GenBank/DDBJ databases">
        <title>Genomes of endolithic fungi from Antarctica.</title>
        <authorList>
            <person name="Coleine C."/>
            <person name="Masonjones S."/>
            <person name="Stajich J.E."/>
        </authorList>
    </citation>
    <scope>NUCLEOTIDE SEQUENCE [LARGE SCALE GENOMIC DNA]</scope>
    <source>
        <strain evidence="7 8">CCFEE 5311</strain>
    </source>
</reference>
<keyword evidence="3" id="KW-0833">Ubl conjugation pathway</keyword>
<evidence type="ECO:0000259" key="6">
    <source>
        <dbReference type="Pfam" id="PF01485"/>
    </source>
</evidence>
<evidence type="ECO:0000313" key="8">
    <source>
        <dbReference type="Proteomes" id="UP000310066"/>
    </source>
</evidence>
<gene>
    <name evidence="7" type="ORF">B0A54_07631</name>
</gene>
<proteinExistence type="predicted"/>
<keyword evidence="1" id="KW-0479">Metal-binding</keyword>
<dbReference type="STRING" id="329885.A0A4U0UY23"/>
<organism evidence="7 8">
    <name type="scientific">Friedmanniomyces endolithicus</name>
    <dbReference type="NCBI Taxonomy" id="329885"/>
    <lineage>
        <taxon>Eukaryota</taxon>
        <taxon>Fungi</taxon>
        <taxon>Dikarya</taxon>
        <taxon>Ascomycota</taxon>
        <taxon>Pezizomycotina</taxon>
        <taxon>Dothideomycetes</taxon>
        <taxon>Dothideomycetidae</taxon>
        <taxon>Mycosphaerellales</taxon>
        <taxon>Teratosphaeriaceae</taxon>
        <taxon>Friedmanniomyces</taxon>
    </lineage>
</organism>
<dbReference type="EMBL" id="NAJP01000029">
    <property type="protein sequence ID" value="TKA41110.1"/>
    <property type="molecule type" value="Genomic_DNA"/>
</dbReference>
<dbReference type="SUPFAM" id="SSF57850">
    <property type="entry name" value="RING/U-box"/>
    <property type="match status" value="1"/>
</dbReference>
<accession>A0A4U0UY23</accession>
<dbReference type="OrthoDB" id="10009520at2759"/>
<name>A0A4U0UY23_9PEZI</name>
<protein>
    <recommendedName>
        <fullName evidence="6">IBR domain-containing protein</fullName>
    </recommendedName>
</protein>
<evidence type="ECO:0000256" key="1">
    <source>
        <dbReference type="ARBA" id="ARBA00022723"/>
    </source>
</evidence>
<dbReference type="InterPro" id="IPR002867">
    <property type="entry name" value="IBR_dom"/>
</dbReference>
<evidence type="ECO:0000256" key="5">
    <source>
        <dbReference type="SAM" id="MobiDB-lite"/>
    </source>
</evidence>
<keyword evidence="4" id="KW-0862">Zinc</keyword>
<evidence type="ECO:0000313" key="7">
    <source>
        <dbReference type="EMBL" id="TKA41110.1"/>
    </source>
</evidence>